<gene>
    <name evidence="2" type="ORF">BDN70DRAFT_142084</name>
</gene>
<feature type="transmembrane region" description="Helical" evidence="1">
    <location>
        <begin position="44"/>
        <end position="67"/>
    </location>
</feature>
<keyword evidence="1" id="KW-0472">Membrane</keyword>
<feature type="transmembrane region" description="Helical" evidence="1">
    <location>
        <begin position="119"/>
        <end position="138"/>
    </location>
</feature>
<name>A0A9P5ZBD4_9AGAR</name>
<dbReference type="EMBL" id="MU155144">
    <property type="protein sequence ID" value="KAF9484352.1"/>
    <property type="molecule type" value="Genomic_DNA"/>
</dbReference>
<evidence type="ECO:0000313" key="3">
    <source>
        <dbReference type="Proteomes" id="UP000807469"/>
    </source>
</evidence>
<comment type="caution">
    <text evidence="2">The sequence shown here is derived from an EMBL/GenBank/DDBJ whole genome shotgun (WGS) entry which is preliminary data.</text>
</comment>
<dbReference type="AlphaFoldDB" id="A0A9P5ZBD4"/>
<evidence type="ECO:0000256" key="1">
    <source>
        <dbReference type="SAM" id="Phobius"/>
    </source>
</evidence>
<dbReference type="Proteomes" id="UP000807469">
    <property type="component" value="Unassembled WGS sequence"/>
</dbReference>
<feature type="transmembrane region" description="Helical" evidence="1">
    <location>
        <begin position="87"/>
        <end position="107"/>
    </location>
</feature>
<keyword evidence="3" id="KW-1185">Reference proteome</keyword>
<sequence>MSTAHAIRQPPVDTYIRFLACPPTLTMSAFPATRTPYLFSSRPLMTTATTMMMMMMIYLGPLSSIHAHTSINPNQQANCSSTSYCTVSPFPTCLSTFFFIFFFFCCQSPSRILHLRVQCSYNLILWGSCLSLSCLVYLSSMCNYMTIWVA</sequence>
<proteinExistence type="predicted"/>
<keyword evidence="1" id="KW-0812">Transmembrane</keyword>
<organism evidence="2 3">
    <name type="scientific">Pholiota conissans</name>
    <dbReference type="NCBI Taxonomy" id="109636"/>
    <lineage>
        <taxon>Eukaryota</taxon>
        <taxon>Fungi</taxon>
        <taxon>Dikarya</taxon>
        <taxon>Basidiomycota</taxon>
        <taxon>Agaricomycotina</taxon>
        <taxon>Agaricomycetes</taxon>
        <taxon>Agaricomycetidae</taxon>
        <taxon>Agaricales</taxon>
        <taxon>Agaricineae</taxon>
        <taxon>Strophariaceae</taxon>
        <taxon>Pholiota</taxon>
    </lineage>
</organism>
<protein>
    <submittedName>
        <fullName evidence="2">Uncharacterized protein</fullName>
    </submittedName>
</protein>
<accession>A0A9P5ZBD4</accession>
<evidence type="ECO:0000313" key="2">
    <source>
        <dbReference type="EMBL" id="KAF9484352.1"/>
    </source>
</evidence>
<keyword evidence="1" id="KW-1133">Transmembrane helix</keyword>
<reference evidence="2" key="1">
    <citation type="submission" date="2020-11" db="EMBL/GenBank/DDBJ databases">
        <authorList>
            <consortium name="DOE Joint Genome Institute"/>
            <person name="Ahrendt S."/>
            <person name="Riley R."/>
            <person name="Andreopoulos W."/>
            <person name="Labutti K."/>
            <person name="Pangilinan J."/>
            <person name="Ruiz-Duenas F.J."/>
            <person name="Barrasa J.M."/>
            <person name="Sanchez-Garcia M."/>
            <person name="Camarero S."/>
            <person name="Miyauchi S."/>
            <person name="Serrano A."/>
            <person name="Linde D."/>
            <person name="Babiker R."/>
            <person name="Drula E."/>
            <person name="Ayuso-Fernandez I."/>
            <person name="Pacheco R."/>
            <person name="Padilla G."/>
            <person name="Ferreira P."/>
            <person name="Barriuso J."/>
            <person name="Kellner H."/>
            <person name="Castanera R."/>
            <person name="Alfaro M."/>
            <person name="Ramirez L."/>
            <person name="Pisabarro A.G."/>
            <person name="Kuo A."/>
            <person name="Tritt A."/>
            <person name="Lipzen A."/>
            <person name="He G."/>
            <person name="Yan M."/>
            <person name="Ng V."/>
            <person name="Cullen D."/>
            <person name="Martin F."/>
            <person name="Rosso M.-N."/>
            <person name="Henrissat B."/>
            <person name="Hibbett D."/>
            <person name="Martinez A.T."/>
            <person name="Grigoriev I.V."/>
        </authorList>
    </citation>
    <scope>NUCLEOTIDE SEQUENCE</scope>
    <source>
        <strain evidence="2">CIRM-BRFM 674</strain>
    </source>
</reference>